<organism evidence="1 2">
    <name type="scientific">Clostridium tyrobutyricum DIVETGP</name>
    <dbReference type="NCBI Taxonomy" id="1408889"/>
    <lineage>
        <taxon>Bacteria</taxon>
        <taxon>Bacillati</taxon>
        <taxon>Bacillota</taxon>
        <taxon>Clostridia</taxon>
        <taxon>Eubacteriales</taxon>
        <taxon>Clostridiaceae</taxon>
        <taxon>Clostridium</taxon>
    </lineage>
</organism>
<proteinExistence type="predicted"/>
<dbReference type="RefSeq" id="WP_017751977.1">
    <property type="nucleotide sequence ID" value="NZ_CBXI010000031.1"/>
</dbReference>
<dbReference type="EMBL" id="CBXI010000031">
    <property type="protein sequence ID" value="CDL91641.1"/>
    <property type="molecule type" value="Genomic_DNA"/>
</dbReference>
<gene>
    <name evidence="1" type="ORF">CTDIVETGP_1711</name>
</gene>
<protein>
    <submittedName>
        <fullName evidence="1">Uncharacterized protein</fullName>
    </submittedName>
</protein>
<name>W6N5S5_CLOTY</name>
<keyword evidence="2" id="KW-1185">Reference proteome</keyword>
<evidence type="ECO:0000313" key="1">
    <source>
        <dbReference type="EMBL" id="CDL91641.1"/>
    </source>
</evidence>
<dbReference type="Proteomes" id="UP000019482">
    <property type="component" value="Unassembled WGS sequence"/>
</dbReference>
<sequence>MASYNYEVVPLADRGFKSIVLFRFIDKIGWKYYIRCISHTGKNRRKRKNKIS</sequence>
<comment type="caution">
    <text evidence="1">The sequence shown here is derived from an EMBL/GenBank/DDBJ whole genome shotgun (WGS) entry which is preliminary data.</text>
</comment>
<dbReference type="AlphaFoldDB" id="W6N5S5"/>
<accession>W6N5S5</accession>
<dbReference type="GeneID" id="41186047"/>
<evidence type="ECO:0000313" key="2">
    <source>
        <dbReference type="Proteomes" id="UP000019482"/>
    </source>
</evidence>
<reference evidence="1 2" key="1">
    <citation type="journal article" date="2015" name="Genome Announc.">
        <title>Draft Genome Sequence of Clostridium tyrobutyricum Strain DIVETGP, Isolated from Cow's Milk for Grana Padano Production.</title>
        <authorList>
            <person name="Soggiu A."/>
            <person name="Piras C."/>
            <person name="Gaiarsa S."/>
            <person name="Sassera D."/>
            <person name="Roncada P."/>
            <person name="Bendixen E."/>
            <person name="Brasca M."/>
            <person name="Bonizzi L."/>
        </authorList>
    </citation>
    <scope>NUCLEOTIDE SEQUENCE [LARGE SCALE GENOMIC DNA]</scope>
    <source>
        <strain evidence="1 2">DIVETGP</strain>
    </source>
</reference>